<dbReference type="EC" id="1.4.3.19" evidence="5"/>
<keyword evidence="6" id="KW-1185">Reference proteome</keyword>
<keyword evidence="2" id="KW-0784">Thiamine biosynthesis</keyword>
<dbReference type="AlphaFoldDB" id="B9L4G8"/>
<dbReference type="GO" id="GO:0009228">
    <property type="term" value="P:thiamine biosynthetic process"/>
    <property type="evidence" value="ECO:0007669"/>
    <property type="project" value="UniProtKB-KW"/>
</dbReference>
<dbReference type="InterPro" id="IPR012727">
    <property type="entry name" value="Gly_oxidase_ThiO"/>
</dbReference>
<dbReference type="Gene3D" id="3.50.50.60">
    <property type="entry name" value="FAD/NAD(P)-binding domain"/>
    <property type="match status" value="1"/>
</dbReference>
<dbReference type="OrthoDB" id="9794226at2"/>
<dbReference type="eggNOG" id="COG0665">
    <property type="taxonomic scope" value="Bacteria"/>
</dbReference>
<dbReference type="PANTHER" id="PTHR13847:SF289">
    <property type="entry name" value="GLYCINE OXIDASE"/>
    <property type="match status" value="1"/>
</dbReference>
<name>B9L4G8_THERP</name>
<organism evidence="5 6">
    <name type="scientific">Thermomicrobium roseum (strain ATCC 27502 / DSM 5159 / P-2)</name>
    <dbReference type="NCBI Taxonomy" id="309801"/>
    <lineage>
        <taxon>Bacteria</taxon>
        <taxon>Pseudomonadati</taxon>
        <taxon>Thermomicrobiota</taxon>
        <taxon>Thermomicrobia</taxon>
        <taxon>Thermomicrobiales</taxon>
        <taxon>Thermomicrobiaceae</taxon>
        <taxon>Thermomicrobium</taxon>
    </lineage>
</organism>
<dbReference type="GO" id="GO:0005737">
    <property type="term" value="C:cytoplasm"/>
    <property type="evidence" value="ECO:0007669"/>
    <property type="project" value="TreeGrafter"/>
</dbReference>
<dbReference type="EMBL" id="CP001276">
    <property type="protein sequence ID" value="ACM07148.1"/>
    <property type="molecule type" value="Genomic_DNA"/>
</dbReference>
<protein>
    <submittedName>
        <fullName evidence="5">Glycine oxidase ThiO</fullName>
        <ecNumber evidence="5">1.4.3.19</ecNumber>
    </submittedName>
</protein>
<feature type="domain" description="FAD dependent oxidoreductase" evidence="4">
    <location>
        <begin position="47"/>
        <end position="392"/>
    </location>
</feature>
<accession>B9L4G8</accession>
<dbReference type="GO" id="GO:0009229">
    <property type="term" value="P:thiamine diphosphate biosynthetic process"/>
    <property type="evidence" value="ECO:0007669"/>
    <property type="project" value="UniProtKB-UniPathway"/>
</dbReference>
<dbReference type="NCBIfam" id="TIGR02352">
    <property type="entry name" value="thiamin_ThiO"/>
    <property type="match status" value="1"/>
</dbReference>
<dbReference type="KEGG" id="tro:trd_A0682"/>
<proteinExistence type="predicted"/>
<dbReference type="Pfam" id="PF01266">
    <property type="entry name" value="DAO"/>
    <property type="match status" value="1"/>
</dbReference>
<geneLocation type="plasmid" evidence="6">
    <name>Tros</name>
</geneLocation>
<dbReference type="InterPro" id="IPR006076">
    <property type="entry name" value="FAD-dep_OxRdtase"/>
</dbReference>
<dbReference type="Proteomes" id="UP000000447">
    <property type="component" value="Plasmid unnamed"/>
</dbReference>
<gene>
    <name evidence="5" type="primary">thiO</name>
    <name evidence="5" type="ordered locus">trd_A0682</name>
</gene>
<dbReference type="SUPFAM" id="SSF54373">
    <property type="entry name" value="FAD-linked reductases, C-terminal domain"/>
    <property type="match status" value="1"/>
</dbReference>
<evidence type="ECO:0000313" key="6">
    <source>
        <dbReference type="Proteomes" id="UP000000447"/>
    </source>
</evidence>
<dbReference type="GO" id="GO:0043799">
    <property type="term" value="F:glycine oxidase activity"/>
    <property type="evidence" value="ECO:0007669"/>
    <property type="project" value="UniProtKB-EC"/>
</dbReference>
<evidence type="ECO:0000256" key="3">
    <source>
        <dbReference type="ARBA" id="ARBA00023002"/>
    </source>
</evidence>
<dbReference type="Gene3D" id="3.30.9.10">
    <property type="entry name" value="D-Amino Acid Oxidase, subunit A, domain 2"/>
    <property type="match status" value="1"/>
</dbReference>
<reference evidence="5 6" key="1">
    <citation type="journal article" date="2009" name="PLoS ONE">
        <title>Complete genome sequence of the aerobic CO-oxidizing thermophile Thermomicrobium roseum.</title>
        <authorList>
            <person name="Wu D."/>
            <person name="Raymond J."/>
            <person name="Wu M."/>
            <person name="Chatterji S."/>
            <person name="Ren Q."/>
            <person name="Graham J.E."/>
            <person name="Bryant D.A."/>
            <person name="Robb F."/>
            <person name="Colman A."/>
            <person name="Tallon L.J."/>
            <person name="Badger J.H."/>
            <person name="Madupu R."/>
            <person name="Ward N.L."/>
            <person name="Eisen J.A."/>
        </authorList>
    </citation>
    <scope>NUCLEOTIDE SEQUENCE [LARGE SCALE GENOMIC DNA]</scope>
    <source>
        <strain evidence="6">ATCC 27502 / DSM 5159 / P-2</strain>
        <plasmid evidence="5">unnamed</plasmid>
    </source>
</reference>
<comment type="pathway">
    <text evidence="1">Cofactor biosynthesis; thiamine diphosphate biosynthesis.</text>
</comment>
<evidence type="ECO:0000259" key="4">
    <source>
        <dbReference type="Pfam" id="PF01266"/>
    </source>
</evidence>
<dbReference type="GO" id="GO:0050660">
    <property type="term" value="F:flavin adenine dinucleotide binding"/>
    <property type="evidence" value="ECO:0007669"/>
    <property type="project" value="InterPro"/>
</dbReference>
<dbReference type="SUPFAM" id="SSF51905">
    <property type="entry name" value="FAD/NAD(P)-binding domain"/>
    <property type="match status" value="1"/>
</dbReference>
<sequence>MGNSTELPGLDRSVHCPLAPRRSVAADAAVRDNQRGREPSVSQSASVVIVGGGIIGCAIAAELVQRGWRSVRVLERATVGGQAVIAYAGLLALPGSGSTDDPLSELGAASLARFPAVAADLRERTGIDVELRHTGGLVLAMTADEETALRAALPVLRGRDAACCWLDQHELRHLEPAVSPLFRGALLLPYEHQVLSPRLVEAYARAAALGGARIEEGVEVIGFERDSDRVVAVRTRTDRIAAEHVIIAAGAWSGALAALLGVPLPLGPLRGQLVRLHAWDTRIRHTLYRGDLYLAVKADGTVAVGSTEELAVYDRRPTLEGVRQLVTFVHETVPALGRAAFLEALAGLRPWSADDLPVLGRLPGYENVWVASGHARHGVLLSPITAFLMVELLEGKQPALSLAPFDPARFAR</sequence>
<keyword evidence="3 5" id="KW-0560">Oxidoreductase</keyword>
<evidence type="ECO:0000313" key="5">
    <source>
        <dbReference type="EMBL" id="ACM07148.1"/>
    </source>
</evidence>
<evidence type="ECO:0000256" key="1">
    <source>
        <dbReference type="ARBA" id="ARBA00004948"/>
    </source>
</evidence>
<dbReference type="UniPathway" id="UPA00060"/>
<evidence type="ECO:0000256" key="2">
    <source>
        <dbReference type="ARBA" id="ARBA00022977"/>
    </source>
</evidence>
<dbReference type="PANTHER" id="PTHR13847">
    <property type="entry name" value="SARCOSINE DEHYDROGENASE-RELATED"/>
    <property type="match status" value="1"/>
</dbReference>
<dbReference type="HOGENOM" id="CLU_007884_4_5_0"/>
<dbReference type="InterPro" id="IPR036188">
    <property type="entry name" value="FAD/NAD-bd_sf"/>
</dbReference>
<keyword evidence="5" id="KW-0614">Plasmid</keyword>